<keyword evidence="1" id="KW-0812">Transmembrane</keyword>
<evidence type="ECO:0000313" key="3">
    <source>
        <dbReference type="WBParaSite" id="Csp11.Scaffold630.g19414.t1"/>
    </source>
</evidence>
<keyword evidence="1" id="KW-0472">Membrane</keyword>
<dbReference type="eggNOG" id="ENOG502R8FI">
    <property type="taxonomic scope" value="Eukaryota"/>
</dbReference>
<feature type="transmembrane region" description="Helical" evidence="1">
    <location>
        <begin position="57"/>
        <end position="86"/>
    </location>
</feature>
<keyword evidence="2" id="KW-1185">Reference proteome</keyword>
<keyword evidence="1" id="KW-1133">Transmembrane helix</keyword>
<sequence>MVVPRRSPVRQQTFILFLLETIARVILHDESHRHLPEEEYINWFLHRVFTLESFVEIIAFSIVCFWSGGGLLFFSIIFCHVFLGFVKLQW</sequence>
<organism evidence="2 3">
    <name type="scientific">Caenorhabditis tropicalis</name>
    <dbReference type="NCBI Taxonomy" id="1561998"/>
    <lineage>
        <taxon>Eukaryota</taxon>
        <taxon>Metazoa</taxon>
        <taxon>Ecdysozoa</taxon>
        <taxon>Nematoda</taxon>
        <taxon>Chromadorea</taxon>
        <taxon>Rhabditida</taxon>
        <taxon>Rhabditina</taxon>
        <taxon>Rhabditomorpha</taxon>
        <taxon>Rhabditoidea</taxon>
        <taxon>Rhabditidae</taxon>
        <taxon>Peloderinae</taxon>
        <taxon>Caenorhabditis</taxon>
    </lineage>
</organism>
<protein>
    <submittedName>
        <fullName evidence="3">Uncharacterized protein</fullName>
    </submittedName>
</protein>
<dbReference type="WBParaSite" id="Csp11.Scaffold630.g19414.t1">
    <property type="protein sequence ID" value="Csp11.Scaffold630.g19414.t1"/>
    <property type="gene ID" value="Csp11.Scaffold630.g19414"/>
</dbReference>
<dbReference type="Proteomes" id="UP000095282">
    <property type="component" value="Unplaced"/>
</dbReference>
<proteinExistence type="predicted"/>
<reference evidence="3" key="1">
    <citation type="submission" date="2016-11" db="UniProtKB">
        <authorList>
            <consortium name="WormBaseParasite"/>
        </authorList>
    </citation>
    <scope>IDENTIFICATION</scope>
</reference>
<name>A0A1I7UUA1_9PELO</name>
<evidence type="ECO:0000256" key="1">
    <source>
        <dbReference type="SAM" id="Phobius"/>
    </source>
</evidence>
<evidence type="ECO:0000313" key="2">
    <source>
        <dbReference type="Proteomes" id="UP000095282"/>
    </source>
</evidence>
<dbReference type="AlphaFoldDB" id="A0A1I7UUA1"/>
<accession>A0A1I7UUA1</accession>